<evidence type="ECO:0000259" key="4">
    <source>
        <dbReference type="PROSITE" id="PS50026"/>
    </source>
</evidence>
<feature type="disulfide bond" evidence="1">
    <location>
        <begin position="11"/>
        <end position="20"/>
    </location>
</feature>
<feature type="compositionally biased region" description="Basic and acidic residues" evidence="2">
    <location>
        <begin position="215"/>
        <end position="250"/>
    </location>
</feature>
<evidence type="ECO:0000256" key="2">
    <source>
        <dbReference type="SAM" id="MobiDB-lite"/>
    </source>
</evidence>
<feature type="region of interest" description="Disordered" evidence="2">
    <location>
        <begin position="132"/>
        <end position="152"/>
    </location>
</feature>
<name>A0A060YY70_ONCMY</name>
<protein>
    <recommendedName>
        <fullName evidence="4">EGF-like domain-containing protein</fullName>
    </recommendedName>
</protein>
<feature type="domain" description="EGF-like" evidence="4">
    <location>
        <begin position="1"/>
        <end position="21"/>
    </location>
</feature>
<dbReference type="STRING" id="8022.A0A060YY70"/>
<keyword evidence="3" id="KW-0472">Membrane</keyword>
<sequence length="272" mass="29688">MNTFGAYYCNCSYGYEGQFCGERSLLDPDPDLQEPLSYVGPVEIIGIGVLIFVISLLLLLYIIFRKKIRFQRKDSDSGFSQDGGGAKEGTSYLLTKTGMGSEGIEFKAVRVAADPRPPGTAEVSVGRVGLGPPQVMVRPTTHPTTMLPGWPGNNNNLAMRGIDGDNMATSESSLSTSQVGFLSSDSSHHILGGASRRGVAVCSVVPNLQPLSPCHSERNPAHKAPWERQGERDGREEEWEQRAYELERTQRASSPLGKNTHTYTHLHTPTHT</sequence>
<feature type="transmembrane region" description="Helical" evidence="3">
    <location>
        <begin position="44"/>
        <end position="64"/>
    </location>
</feature>
<evidence type="ECO:0000313" key="5">
    <source>
        <dbReference type="EMBL" id="CDQ96798.1"/>
    </source>
</evidence>
<organism evidence="5 6">
    <name type="scientific">Oncorhynchus mykiss</name>
    <name type="common">Rainbow trout</name>
    <name type="synonym">Salmo gairdneri</name>
    <dbReference type="NCBI Taxonomy" id="8022"/>
    <lineage>
        <taxon>Eukaryota</taxon>
        <taxon>Metazoa</taxon>
        <taxon>Chordata</taxon>
        <taxon>Craniata</taxon>
        <taxon>Vertebrata</taxon>
        <taxon>Euteleostomi</taxon>
        <taxon>Actinopterygii</taxon>
        <taxon>Neopterygii</taxon>
        <taxon>Teleostei</taxon>
        <taxon>Protacanthopterygii</taxon>
        <taxon>Salmoniformes</taxon>
        <taxon>Salmonidae</taxon>
        <taxon>Salmoninae</taxon>
        <taxon>Oncorhynchus</taxon>
    </lineage>
</organism>
<evidence type="ECO:0000313" key="6">
    <source>
        <dbReference type="Proteomes" id="UP000193380"/>
    </source>
</evidence>
<feature type="compositionally biased region" description="Low complexity" evidence="2">
    <location>
        <begin position="260"/>
        <end position="272"/>
    </location>
</feature>
<keyword evidence="1" id="KW-0245">EGF-like domain</keyword>
<evidence type="ECO:0000256" key="1">
    <source>
        <dbReference type="PROSITE-ProRule" id="PRU00076"/>
    </source>
</evidence>
<dbReference type="Proteomes" id="UP000193380">
    <property type="component" value="Unassembled WGS sequence"/>
</dbReference>
<gene>
    <name evidence="5" type="ORF">GSONMT00026661001</name>
</gene>
<dbReference type="AlphaFoldDB" id="A0A060YY70"/>
<keyword evidence="3" id="KW-1133">Transmembrane helix</keyword>
<accession>A0A060YY70</accession>
<dbReference type="PROSITE" id="PS50026">
    <property type="entry name" value="EGF_3"/>
    <property type="match status" value="1"/>
</dbReference>
<proteinExistence type="predicted"/>
<reference evidence="5" key="1">
    <citation type="journal article" date="2014" name="Nat. Commun.">
        <title>The rainbow trout genome provides novel insights into evolution after whole-genome duplication in vertebrates.</title>
        <authorList>
            <person name="Berthelot C."/>
            <person name="Brunet F."/>
            <person name="Chalopin D."/>
            <person name="Juanchich A."/>
            <person name="Bernard M."/>
            <person name="Noel B."/>
            <person name="Bento P."/>
            <person name="Da Silva C."/>
            <person name="Labadie K."/>
            <person name="Alberti A."/>
            <person name="Aury J.M."/>
            <person name="Louis A."/>
            <person name="Dehais P."/>
            <person name="Bardou P."/>
            <person name="Montfort J."/>
            <person name="Klopp C."/>
            <person name="Cabau C."/>
            <person name="Gaspin C."/>
            <person name="Thorgaard G.H."/>
            <person name="Boussaha M."/>
            <person name="Quillet E."/>
            <person name="Guyomard R."/>
            <person name="Galiana D."/>
            <person name="Bobe J."/>
            <person name="Volff J.N."/>
            <person name="Genet C."/>
            <person name="Wincker P."/>
            <person name="Jaillon O."/>
            <person name="Roest Crollius H."/>
            <person name="Guiguen Y."/>
        </authorList>
    </citation>
    <scope>NUCLEOTIDE SEQUENCE [LARGE SCALE GENOMIC DNA]</scope>
</reference>
<keyword evidence="1" id="KW-1015">Disulfide bond</keyword>
<dbReference type="PROSITE" id="PS00022">
    <property type="entry name" value="EGF_1"/>
    <property type="match status" value="1"/>
</dbReference>
<dbReference type="PaxDb" id="8022-A0A060YY70"/>
<reference evidence="5" key="2">
    <citation type="submission" date="2014-03" db="EMBL/GenBank/DDBJ databases">
        <authorList>
            <person name="Genoscope - CEA"/>
        </authorList>
    </citation>
    <scope>NUCLEOTIDE SEQUENCE</scope>
</reference>
<dbReference type="InterPro" id="IPR000742">
    <property type="entry name" value="EGF"/>
</dbReference>
<dbReference type="PROSITE" id="PS01186">
    <property type="entry name" value="EGF_2"/>
    <property type="match status" value="1"/>
</dbReference>
<evidence type="ECO:0000256" key="3">
    <source>
        <dbReference type="SAM" id="Phobius"/>
    </source>
</evidence>
<comment type="caution">
    <text evidence="1">Lacks conserved residue(s) required for the propagation of feature annotation.</text>
</comment>
<keyword evidence="3" id="KW-0812">Transmembrane</keyword>
<dbReference type="EMBL" id="FR927351">
    <property type="protein sequence ID" value="CDQ96798.1"/>
    <property type="molecule type" value="Genomic_DNA"/>
</dbReference>
<feature type="region of interest" description="Disordered" evidence="2">
    <location>
        <begin position="213"/>
        <end position="272"/>
    </location>
</feature>